<feature type="transmembrane region" description="Helical" evidence="1">
    <location>
        <begin position="184"/>
        <end position="205"/>
    </location>
</feature>
<dbReference type="AlphaFoldDB" id="A0AA86ME75"/>
<evidence type="ECO:0000313" key="3">
    <source>
        <dbReference type="EMBL" id="BET26711.1"/>
    </source>
</evidence>
<keyword evidence="1" id="KW-0812">Transmembrane</keyword>
<sequence length="288" mass="33191">MQDCATKTSENIIQTLRKTPAVAWPTVILLVVAYGIMGTTSWACFTGHLPLWVGAVVNSICLYMLFTPAHESMHRNASANSTVNEWVMYIATFVVIPFGSGQLMRVMHMQHHRFTNEENDPDHFLSSHFYLMPLWGFWPFLYLFQYARNPAKCPSISVRSTVREFTIGFGVIIALFVMEPMAMLVLWLIPIYCGFFLMCVVFMVLPHYPALVRADEDIYKATLIRKGWEWLLTPLLMYQNYHLVHHLYPTIPFYRYIKAWNGKLDFHLSKAPTIVGAFEINGKPPAQN</sequence>
<name>A0AA86ME75_9BURK</name>
<proteinExistence type="predicted"/>
<feature type="transmembrane region" description="Helical" evidence="1">
    <location>
        <begin position="21"/>
        <end position="43"/>
    </location>
</feature>
<dbReference type="GO" id="GO:0006629">
    <property type="term" value="P:lipid metabolic process"/>
    <property type="evidence" value="ECO:0007669"/>
    <property type="project" value="InterPro"/>
</dbReference>
<dbReference type="EMBL" id="AP028947">
    <property type="protein sequence ID" value="BET26711.1"/>
    <property type="molecule type" value="Genomic_DNA"/>
</dbReference>
<evidence type="ECO:0000259" key="2">
    <source>
        <dbReference type="Pfam" id="PF00487"/>
    </source>
</evidence>
<feature type="transmembrane region" description="Helical" evidence="1">
    <location>
        <begin position="86"/>
        <end position="104"/>
    </location>
</feature>
<gene>
    <name evidence="3" type="ORF">RGQ30_22120</name>
</gene>
<feature type="transmembrane region" description="Helical" evidence="1">
    <location>
        <begin position="49"/>
        <end position="66"/>
    </location>
</feature>
<dbReference type="RefSeq" id="WP_130555839.1">
    <property type="nucleotide sequence ID" value="NZ_AP028947.1"/>
</dbReference>
<evidence type="ECO:0000313" key="4">
    <source>
        <dbReference type="Proteomes" id="UP001329151"/>
    </source>
</evidence>
<dbReference type="InterPro" id="IPR005804">
    <property type="entry name" value="FA_desaturase_dom"/>
</dbReference>
<keyword evidence="4" id="KW-1185">Reference proteome</keyword>
<protein>
    <recommendedName>
        <fullName evidence="2">Fatty acid desaturase domain-containing protein</fullName>
    </recommendedName>
</protein>
<keyword evidence="1" id="KW-0472">Membrane</keyword>
<feature type="domain" description="Fatty acid desaturase" evidence="2">
    <location>
        <begin position="50"/>
        <end position="260"/>
    </location>
</feature>
<evidence type="ECO:0000256" key="1">
    <source>
        <dbReference type="SAM" id="Phobius"/>
    </source>
</evidence>
<feature type="transmembrane region" description="Helical" evidence="1">
    <location>
        <begin position="124"/>
        <end position="144"/>
    </location>
</feature>
<dbReference type="KEGG" id="lto:RGQ30_22120"/>
<dbReference type="Pfam" id="PF00487">
    <property type="entry name" value="FA_desaturase"/>
    <property type="match status" value="1"/>
</dbReference>
<keyword evidence="1" id="KW-1133">Transmembrane helix</keyword>
<dbReference type="Proteomes" id="UP001329151">
    <property type="component" value="Chromosome"/>
</dbReference>
<feature type="transmembrane region" description="Helical" evidence="1">
    <location>
        <begin position="156"/>
        <end position="178"/>
    </location>
</feature>
<reference evidence="3 4" key="1">
    <citation type="submission" date="2023-10" db="EMBL/GenBank/DDBJ databases">
        <title>Complete Genome Sequence of Limnobacter thiooxidans CS-K2T, Isolated from freshwater lake sediments in Bavaria, Germany.</title>
        <authorList>
            <person name="Naruki M."/>
            <person name="Watanabe A."/>
            <person name="Warashina T."/>
            <person name="Morita T."/>
            <person name="Arakawa K."/>
        </authorList>
    </citation>
    <scope>NUCLEOTIDE SEQUENCE [LARGE SCALE GENOMIC DNA]</scope>
    <source>
        <strain evidence="3 4">CS-K2</strain>
    </source>
</reference>
<organism evidence="3 4">
    <name type="scientific">Limnobacter thiooxidans</name>
    <dbReference type="NCBI Taxonomy" id="131080"/>
    <lineage>
        <taxon>Bacteria</taxon>
        <taxon>Pseudomonadati</taxon>
        <taxon>Pseudomonadota</taxon>
        <taxon>Betaproteobacteria</taxon>
        <taxon>Burkholderiales</taxon>
        <taxon>Burkholderiaceae</taxon>
        <taxon>Limnobacter</taxon>
    </lineage>
</organism>
<accession>A0AA86ME75</accession>